<evidence type="ECO:0000259" key="2">
    <source>
        <dbReference type="Pfam" id="PF18942"/>
    </source>
</evidence>
<gene>
    <name evidence="3" type="ORF">HMPREF9151_02252</name>
</gene>
<name>L1N2A4_9BACT</name>
<sequence length="283" mass="31622">MKRLSYIFLLVACTTLMGCMNDNWSTPENTNVFGNNDLKETNVVTINALRTTYQDVINASANPYKKIDTDLQIKGRVVGNDIQGNLYNCIAISDGTGAILIDIAQGGLFSYLPVGQEILVNLKDLYIGSYGLQAQIGTPYTNARGVTTVSRMNRFLWNEHFKYIGTPDASQVTPEVFDVSKITDADYLKSHSGRLMVIKEVKFKGADGTKVYASDKEKDAANSVNRELEDFDSRQIVVRTSTYADFAAIPLPQTKVNITGIFTRYRDTWQILIRTKNDVQEVK</sequence>
<evidence type="ECO:0000256" key="1">
    <source>
        <dbReference type="SAM" id="SignalP"/>
    </source>
</evidence>
<organism evidence="3 4">
    <name type="scientific">Hoylesella saccharolytica F0055</name>
    <dbReference type="NCBI Taxonomy" id="1127699"/>
    <lineage>
        <taxon>Bacteria</taxon>
        <taxon>Pseudomonadati</taxon>
        <taxon>Bacteroidota</taxon>
        <taxon>Bacteroidia</taxon>
        <taxon>Bacteroidales</taxon>
        <taxon>Prevotellaceae</taxon>
        <taxon>Hoylesella</taxon>
    </lineage>
</organism>
<proteinExistence type="predicted"/>
<dbReference type="STRING" id="1127699.HMPREF9151_02252"/>
<dbReference type="AlphaFoldDB" id="L1N2A4"/>
<dbReference type="InterPro" id="IPR043744">
    <property type="entry name" value="DUF5689"/>
</dbReference>
<dbReference type="Proteomes" id="UP000010433">
    <property type="component" value="Unassembled WGS sequence"/>
</dbReference>
<comment type="caution">
    <text evidence="3">The sequence shown here is derived from an EMBL/GenBank/DDBJ whole genome shotgun (WGS) entry which is preliminary data.</text>
</comment>
<evidence type="ECO:0000313" key="4">
    <source>
        <dbReference type="Proteomes" id="UP000010433"/>
    </source>
</evidence>
<dbReference type="EMBL" id="AMEP01000142">
    <property type="protein sequence ID" value="EKX97331.1"/>
    <property type="molecule type" value="Genomic_DNA"/>
</dbReference>
<dbReference type="Pfam" id="PF18942">
    <property type="entry name" value="DUF5689"/>
    <property type="match status" value="1"/>
</dbReference>
<feature type="chain" id="PRO_5003954123" description="DUF5689 domain-containing protein" evidence="1">
    <location>
        <begin position="19"/>
        <end position="283"/>
    </location>
</feature>
<dbReference type="PROSITE" id="PS51257">
    <property type="entry name" value="PROKAR_LIPOPROTEIN"/>
    <property type="match status" value="1"/>
</dbReference>
<dbReference type="PATRIC" id="fig|1127699.3.peg.2058"/>
<dbReference type="HOGENOM" id="CLU_056926_0_0_10"/>
<keyword evidence="4" id="KW-1185">Reference proteome</keyword>
<protein>
    <recommendedName>
        <fullName evidence="2">DUF5689 domain-containing protein</fullName>
    </recommendedName>
</protein>
<evidence type="ECO:0000313" key="3">
    <source>
        <dbReference type="EMBL" id="EKX97331.1"/>
    </source>
</evidence>
<keyword evidence="1" id="KW-0732">Signal</keyword>
<dbReference type="OrthoDB" id="1492759at2"/>
<feature type="domain" description="DUF5689" evidence="2">
    <location>
        <begin position="41"/>
        <end position="279"/>
    </location>
</feature>
<accession>L1N2A4</accession>
<feature type="signal peptide" evidence="1">
    <location>
        <begin position="1"/>
        <end position="18"/>
    </location>
</feature>
<reference evidence="3 4" key="1">
    <citation type="submission" date="2012-05" db="EMBL/GenBank/DDBJ databases">
        <authorList>
            <person name="Weinstock G."/>
            <person name="Sodergren E."/>
            <person name="Lobos E.A."/>
            <person name="Fulton L."/>
            <person name="Fulton R."/>
            <person name="Courtney L."/>
            <person name="Fronick C."/>
            <person name="O'Laughlin M."/>
            <person name="Godfrey J."/>
            <person name="Wilson R.M."/>
            <person name="Miner T."/>
            <person name="Farmer C."/>
            <person name="Delehaunty K."/>
            <person name="Cordes M."/>
            <person name="Minx P."/>
            <person name="Tomlinson C."/>
            <person name="Chen J."/>
            <person name="Wollam A."/>
            <person name="Pepin K.H."/>
            <person name="Bhonagiri V."/>
            <person name="Zhang X."/>
            <person name="Suruliraj S."/>
            <person name="Warren W."/>
            <person name="Mitreva M."/>
            <person name="Mardis E.R."/>
            <person name="Wilson R.K."/>
        </authorList>
    </citation>
    <scope>NUCLEOTIDE SEQUENCE [LARGE SCALE GENOMIC DNA]</scope>
    <source>
        <strain evidence="3 4">F0055</strain>
    </source>
</reference>
<dbReference type="RefSeq" id="WP_009161110.1">
    <property type="nucleotide sequence ID" value="NZ_KB290960.1"/>
</dbReference>